<feature type="repeat" description="PPR" evidence="2">
    <location>
        <begin position="69"/>
        <end position="103"/>
    </location>
</feature>
<evidence type="ECO:0000256" key="2">
    <source>
        <dbReference type="PROSITE-ProRule" id="PRU00708"/>
    </source>
</evidence>
<dbReference type="FunFam" id="1.25.40.10:FF:000184">
    <property type="entry name" value="Pentatricopeptide repeat-containing protein, chloroplastic"/>
    <property type="match status" value="1"/>
</dbReference>
<dbReference type="Pfam" id="PF13041">
    <property type="entry name" value="PPR_2"/>
    <property type="match status" value="2"/>
</dbReference>
<dbReference type="PANTHER" id="PTHR47926">
    <property type="entry name" value="PENTATRICOPEPTIDE REPEAT-CONTAINING PROTEIN"/>
    <property type="match status" value="1"/>
</dbReference>
<dbReference type="EMBL" id="CACRZD030000013">
    <property type="protein sequence ID" value="CAA6670326.1"/>
    <property type="molecule type" value="Genomic_DNA"/>
</dbReference>
<feature type="repeat" description="PPR" evidence="2">
    <location>
        <begin position="167"/>
        <end position="201"/>
    </location>
</feature>
<feature type="repeat" description="PPR" evidence="2">
    <location>
        <begin position="300"/>
        <end position="334"/>
    </location>
</feature>
<sequence>MASCSQPLLSLLERCSGMRELKAVHAQAIVLGLARYAYIAARILAFCAVSPRGSLSYARQLFDRIPLPTVFHWNTMIRGCSMSRRPEEGLLFYAMMRRRGVDPNMHTFPITLKACIRSFYLQQVHGQLLKFGFHGDVYVVSSMVKAYADCGNIKLAFQVFDLSPNKNVVCWTSLISGCCAQGDVARARLLFDEMPEKNNSSWSAIIKGHVQNELHAEAIELFRTMKASAEVKPNGSVLVSVLVACSALGAFAEGEWVESYIDREGLDCGLELGTALIDFYTKCGRLEDARRVFVRMIKRDVTAWSAMIMGLAVNGRSRSALDVFSEMLLHGVAPNAVTFIGILCACNHAGLVEEGRVNFKAMSEVYRISPTVEHYSCMVDLLARAGDLVGAAELIGQMPMEPDGAIWGSLLRGCVSHGCAGLGEGVGRRVIELDPRHGGRYVGLANAYAAAGRWDGVAKVRRMMKERGVATDSGWSSIEVGGAAHRFLVDDRRHPHWPAIHAMLHELNKELDPSS</sequence>
<dbReference type="InterPro" id="IPR002885">
    <property type="entry name" value="PPR_rpt"/>
</dbReference>
<dbReference type="PANTHER" id="PTHR47926:SF350">
    <property type="entry name" value="(WILD MALAYSIAN BANANA) HYPOTHETICAL PROTEIN"/>
    <property type="match status" value="1"/>
</dbReference>
<organism evidence="3">
    <name type="scientific">Spirodela intermedia</name>
    <name type="common">Intermediate duckweed</name>
    <dbReference type="NCBI Taxonomy" id="51605"/>
    <lineage>
        <taxon>Eukaryota</taxon>
        <taxon>Viridiplantae</taxon>
        <taxon>Streptophyta</taxon>
        <taxon>Embryophyta</taxon>
        <taxon>Tracheophyta</taxon>
        <taxon>Spermatophyta</taxon>
        <taxon>Magnoliopsida</taxon>
        <taxon>Liliopsida</taxon>
        <taxon>Araceae</taxon>
        <taxon>Lemnoideae</taxon>
        <taxon>Spirodela</taxon>
    </lineage>
</organism>
<protein>
    <submittedName>
        <fullName evidence="3">Uncharacterized protein</fullName>
    </submittedName>
</protein>
<keyword evidence="1" id="KW-0677">Repeat</keyword>
<dbReference type="InterPro" id="IPR046960">
    <property type="entry name" value="PPR_At4g14850-like_plant"/>
</dbReference>
<dbReference type="SUPFAM" id="SSF48452">
    <property type="entry name" value="TPR-like"/>
    <property type="match status" value="1"/>
</dbReference>
<evidence type="ECO:0000256" key="1">
    <source>
        <dbReference type="ARBA" id="ARBA00022737"/>
    </source>
</evidence>
<dbReference type="GO" id="GO:0003723">
    <property type="term" value="F:RNA binding"/>
    <property type="evidence" value="ECO:0007669"/>
    <property type="project" value="InterPro"/>
</dbReference>
<dbReference type="NCBIfam" id="TIGR00756">
    <property type="entry name" value="PPR"/>
    <property type="match status" value="5"/>
</dbReference>
<dbReference type="GO" id="GO:0009451">
    <property type="term" value="P:RNA modification"/>
    <property type="evidence" value="ECO:0007669"/>
    <property type="project" value="InterPro"/>
</dbReference>
<dbReference type="Pfam" id="PF01535">
    <property type="entry name" value="PPR"/>
    <property type="match status" value="3"/>
</dbReference>
<dbReference type="InterPro" id="IPR011990">
    <property type="entry name" value="TPR-like_helical_dom_sf"/>
</dbReference>
<proteinExistence type="predicted"/>
<evidence type="ECO:0000313" key="4">
    <source>
        <dbReference type="Proteomes" id="UP001189122"/>
    </source>
</evidence>
<dbReference type="Pfam" id="PF20431">
    <property type="entry name" value="E_motif"/>
    <property type="match status" value="1"/>
</dbReference>
<accession>A0A7I8JJI5</accession>
<dbReference type="InterPro" id="IPR046848">
    <property type="entry name" value="E_motif"/>
</dbReference>
<dbReference type="AlphaFoldDB" id="A0A7I8JJI5"/>
<dbReference type="Pfam" id="PF12854">
    <property type="entry name" value="PPR_1"/>
    <property type="match status" value="1"/>
</dbReference>
<dbReference type="PROSITE" id="PS51375">
    <property type="entry name" value="PPR"/>
    <property type="match status" value="3"/>
</dbReference>
<dbReference type="Proteomes" id="UP001189122">
    <property type="component" value="Unassembled WGS sequence"/>
</dbReference>
<keyword evidence="4" id="KW-1185">Reference proteome</keyword>
<gene>
    <name evidence="3" type="ORF">SI7747_13016729</name>
</gene>
<reference evidence="3 4" key="1">
    <citation type="submission" date="2019-12" db="EMBL/GenBank/DDBJ databases">
        <authorList>
            <person name="Scholz U."/>
            <person name="Mascher M."/>
            <person name="Fiebig A."/>
        </authorList>
    </citation>
    <scope>NUCLEOTIDE SEQUENCE</scope>
</reference>
<dbReference type="EMBL" id="LR743600">
    <property type="protein sequence ID" value="CAA2631083.1"/>
    <property type="molecule type" value="Genomic_DNA"/>
</dbReference>
<dbReference type="FunFam" id="1.25.40.10:FF:000470">
    <property type="entry name" value="Pentatricopeptide repeat-containing protein At5g66520"/>
    <property type="match status" value="1"/>
</dbReference>
<dbReference type="Gene3D" id="1.25.40.10">
    <property type="entry name" value="Tetratricopeptide repeat domain"/>
    <property type="match status" value="3"/>
</dbReference>
<name>A0A7I8JJI5_SPIIN</name>
<evidence type="ECO:0000313" key="3">
    <source>
        <dbReference type="EMBL" id="CAA2631083.1"/>
    </source>
</evidence>